<dbReference type="GO" id="GO:0061630">
    <property type="term" value="F:ubiquitin protein ligase activity"/>
    <property type="evidence" value="ECO:0007669"/>
    <property type="project" value="UniProtKB-EC"/>
</dbReference>
<evidence type="ECO:0000256" key="7">
    <source>
        <dbReference type="ARBA" id="ARBA00022833"/>
    </source>
</evidence>
<feature type="compositionally biased region" description="Low complexity" evidence="9">
    <location>
        <begin position="180"/>
        <end position="192"/>
    </location>
</feature>
<feature type="compositionally biased region" description="Low complexity" evidence="9">
    <location>
        <begin position="547"/>
        <end position="593"/>
    </location>
</feature>
<organism evidence="11 12">
    <name type="scientific">Stomoxys calcitrans</name>
    <name type="common">Stable fly</name>
    <name type="synonym">Conops calcitrans</name>
    <dbReference type="NCBI Taxonomy" id="35570"/>
    <lineage>
        <taxon>Eukaryota</taxon>
        <taxon>Metazoa</taxon>
        <taxon>Ecdysozoa</taxon>
        <taxon>Arthropoda</taxon>
        <taxon>Hexapoda</taxon>
        <taxon>Insecta</taxon>
        <taxon>Pterygota</taxon>
        <taxon>Neoptera</taxon>
        <taxon>Endopterygota</taxon>
        <taxon>Diptera</taxon>
        <taxon>Brachycera</taxon>
        <taxon>Muscomorpha</taxon>
        <taxon>Muscoidea</taxon>
        <taxon>Muscidae</taxon>
        <taxon>Stomoxys</taxon>
    </lineage>
</organism>
<dbReference type="Gene3D" id="3.30.60.90">
    <property type="match status" value="1"/>
</dbReference>
<dbReference type="InterPro" id="IPR008598">
    <property type="entry name" value="Di19_Zn-bd"/>
</dbReference>
<sequence>MSRHEGVSCDSCLKSNFIGRRYKCLICYDYDLCADCFEEGVTSTRHLVDHPMQCILTRSDIELFFGGEMLNSEQPQSFTCPYCKKMGFSDATLLEHVSSEHTETSSEVVCPVCAGLPGGEPNLVTDDFAGHLSLEHRTGPRELISFLDEPSAIRHGGGVRRIPGRTLGGPRARRSNMHFSSSSGLSALSPSGRESVDPIAELLSQLSGVRRGGPPTSQLQQLQMQIQLERQQVTATRQQLERLPRRAHPLVSSSNSNATMAEVISGASGSGSGSGLISGNSSGSNANGGTGSGSCRTNEWSVSAQHQSQQSSLAANALNTREPGGSGISGSNGNSMLGMSMGGSGSGANAGSAGASGNGGTGADGAQSQFLLTKFMQPTLSDAEWAEIGRERADRSQFVQALLLSTLACTSLDLDPEHDKRGESQETTNSDNVNNEKAASAAANNTNTANDSESSSYGDNTRETMMNNNAADASAQTTNSSSVTGRQQVHQQQQTSPEDFVVEDLKQQQAYSSKKKSGNTAGIKPSAGAGATTDRGIERRGRPPPTSAGAAAVAVAAAATGSQSQPQQQGQQPQKYKQNAAANAAAMSAANTNQIPDSR</sequence>
<dbReference type="Proteomes" id="UP000095300">
    <property type="component" value="Unassembled WGS sequence"/>
</dbReference>
<feature type="compositionally biased region" description="Gly residues" evidence="9">
    <location>
        <begin position="340"/>
        <end position="363"/>
    </location>
</feature>
<dbReference type="AlphaFoldDB" id="A0A1I8NLE5"/>
<feature type="region of interest" description="Disordered" evidence="9">
    <location>
        <begin position="414"/>
        <end position="599"/>
    </location>
</feature>
<dbReference type="PROSITE" id="PS01357">
    <property type="entry name" value="ZF_ZZ_1"/>
    <property type="match status" value="1"/>
</dbReference>
<accession>A0A1I8NLE5</accession>
<feature type="region of interest" description="Disordered" evidence="9">
    <location>
        <begin position="237"/>
        <end position="363"/>
    </location>
</feature>
<dbReference type="KEGG" id="scac:106083600"/>
<dbReference type="EC" id="2.3.2.27" evidence="3"/>
<dbReference type="OrthoDB" id="7873042at2759"/>
<evidence type="ECO:0000256" key="1">
    <source>
        <dbReference type="ARBA" id="ARBA00000900"/>
    </source>
</evidence>
<feature type="compositionally biased region" description="Low complexity" evidence="9">
    <location>
        <begin position="303"/>
        <end position="319"/>
    </location>
</feature>
<dbReference type="GO" id="GO:0023051">
    <property type="term" value="P:regulation of signaling"/>
    <property type="evidence" value="ECO:0007669"/>
    <property type="project" value="UniProtKB-ARBA"/>
</dbReference>
<evidence type="ECO:0000256" key="3">
    <source>
        <dbReference type="ARBA" id="ARBA00012483"/>
    </source>
</evidence>
<keyword evidence="7" id="KW-0862">Zinc</keyword>
<dbReference type="VEuPathDB" id="VectorBase:SCAU000027"/>
<dbReference type="GO" id="GO:0045202">
    <property type="term" value="C:synapse"/>
    <property type="evidence" value="ECO:0007669"/>
    <property type="project" value="GOC"/>
</dbReference>
<dbReference type="GO" id="GO:0010646">
    <property type="term" value="P:regulation of cell communication"/>
    <property type="evidence" value="ECO:0007669"/>
    <property type="project" value="UniProtKB-ARBA"/>
</dbReference>
<evidence type="ECO:0000313" key="12">
    <source>
        <dbReference type="Proteomes" id="UP000095300"/>
    </source>
</evidence>
<comment type="similarity">
    <text evidence="2">Belongs to the KCMF1 family.</text>
</comment>
<proteinExistence type="inferred from homology"/>
<dbReference type="EnsemblMetazoa" id="SCAU000027-RA">
    <property type="protein sequence ID" value="SCAU000027-PA"/>
    <property type="gene ID" value="SCAU000027"/>
</dbReference>
<feature type="compositionally biased region" description="Low complexity" evidence="9">
    <location>
        <begin position="435"/>
        <end position="456"/>
    </location>
</feature>
<evidence type="ECO:0000256" key="9">
    <source>
        <dbReference type="SAM" id="MobiDB-lite"/>
    </source>
</evidence>
<dbReference type="GO" id="GO:0008270">
    <property type="term" value="F:zinc ion binding"/>
    <property type="evidence" value="ECO:0007669"/>
    <property type="project" value="UniProtKB-KW"/>
</dbReference>
<feature type="region of interest" description="Disordered" evidence="9">
    <location>
        <begin position="156"/>
        <end position="193"/>
    </location>
</feature>
<dbReference type="SUPFAM" id="SSF57850">
    <property type="entry name" value="RING/U-box"/>
    <property type="match status" value="1"/>
</dbReference>
<evidence type="ECO:0000256" key="6">
    <source>
        <dbReference type="ARBA" id="ARBA00022771"/>
    </source>
</evidence>
<evidence type="ECO:0000256" key="5">
    <source>
        <dbReference type="ARBA" id="ARBA00022723"/>
    </source>
</evidence>
<evidence type="ECO:0000256" key="8">
    <source>
        <dbReference type="PROSITE-ProRule" id="PRU00228"/>
    </source>
</evidence>
<dbReference type="PANTHER" id="PTHR12268:SF13">
    <property type="entry name" value="E3 UBIQUITIN-PROTEIN LIGASE KCMF1"/>
    <property type="match status" value="1"/>
</dbReference>
<evidence type="ECO:0000256" key="2">
    <source>
        <dbReference type="ARBA" id="ARBA00010938"/>
    </source>
</evidence>
<dbReference type="PANTHER" id="PTHR12268">
    <property type="entry name" value="E3 UBIQUITIN-PROTEIN LIGASE KCMF1"/>
    <property type="match status" value="1"/>
</dbReference>
<dbReference type="GO" id="GO:0099536">
    <property type="term" value="P:synaptic signaling"/>
    <property type="evidence" value="ECO:0007669"/>
    <property type="project" value="TreeGrafter"/>
</dbReference>
<evidence type="ECO:0000256" key="4">
    <source>
        <dbReference type="ARBA" id="ARBA00022679"/>
    </source>
</evidence>
<dbReference type="PROSITE" id="PS50135">
    <property type="entry name" value="ZF_ZZ_2"/>
    <property type="match status" value="1"/>
</dbReference>
<dbReference type="InterPro" id="IPR043145">
    <property type="entry name" value="Znf_ZZ_sf"/>
</dbReference>
<evidence type="ECO:0000259" key="10">
    <source>
        <dbReference type="PROSITE" id="PS50135"/>
    </source>
</evidence>
<dbReference type="GO" id="GO:0005886">
    <property type="term" value="C:plasma membrane"/>
    <property type="evidence" value="ECO:0007669"/>
    <property type="project" value="TreeGrafter"/>
</dbReference>
<keyword evidence="6 8" id="KW-0863">Zinc-finger</keyword>
<gene>
    <name evidence="11" type="primary">106083600</name>
</gene>
<dbReference type="Pfam" id="PF05605">
    <property type="entry name" value="zf-Di19"/>
    <property type="match status" value="1"/>
</dbReference>
<dbReference type="InterPro" id="IPR000433">
    <property type="entry name" value="Znf_ZZ"/>
</dbReference>
<feature type="compositionally biased region" description="Polar residues" evidence="9">
    <location>
        <begin position="457"/>
        <end position="486"/>
    </location>
</feature>
<evidence type="ECO:0000313" key="11">
    <source>
        <dbReference type="EnsemblMetazoa" id="SCAU000027-PA"/>
    </source>
</evidence>
<reference evidence="11" key="1">
    <citation type="submission" date="2020-05" db="UniProtKB">
        <authorList>
            <consortium name="EnsemblMetazoa"/>
        </authorList>
    </citation>
    <scope>IDENTIFICATION</scope>
    <source>
        <strain evidence="11">USDA</strain>
    </source>
</reference>
<dbReference type="Pfam" id="PF00569">
    <property type="entry name" value="ZZ"/>
    <property type="match status" value="1"/>
</dbReference>
<keyword evidence="5" id="KW-0479">Metal-binding</keyword>
<feature type="domain" description="ZZ-type" evidence="10">
    <location>
        <begin position="4"/>
        <end position="60"/>
    </location>
</feature>
<keyword evidence="12" id="KW-1185">Reference proteome</keyword>
<keyword evidence="4" id="KW-0808">Transferase</keyword>
<dbReference type="SMART" id="SM00291">
    <property type="entry name" value="ZnF_ZZ"/>
    <property type="match status" value="1"/>
</dbReference>
<dbReference type="InterPro" id="IPR050774">
    <property type="entry name" value="KCMF1/Dystrophin"/>
</dbReference>
<comment type="catalytic activity">
    <reaction evidence="1">
        <text>S-ubiquitinyl-[E2 ubiquitin-conjugating enzyme]-L-cysteine + [acceptor protein]-L-lysine = [E2 ubiquitin-conjugating enzyme]-L-cysteine + N(6)-ubiquitinyl-[acceptor protein]-L-lysine.</text>
        <dbReference type="EC" id="2.3.2.27"/>
    </reaction>
</comment>
<protein>
    <recommendedName>
        <fullName evidence="3">RING-type E3 ubiquitin transferase</fullName>
        <ecNumber evidence="3">2.3.2.27</ecNumber>
    </recommendedName>
</protein>
<feature type="compositionally biased region" description="Basic and acidic residues" evidence="9">
    <location>
        <begin position="415"/>
        <end position="424"/>
    </location>
</feature>
<dbReference type="CDD" id="cd02338">
    <property type="entry name" value="ZZ_PCMF_like"/>
    <property type="match status" value="1"/>
</dbReference>
<name>A0A1I8NLE5_STOCA</name>